<evidence type="ECO:0000256" key="1">
    <source>
        <dbReference type="ARBA" id="ARBA00008560"/>
    </source>
</evidence>
<evidence type="ECO:0000256" key="3">
    <source>
        <dbReference type="ARBA" id="ARBA00023274"/>
    </source>
</evidence>
<gene>
    <name evidence="5 6" type="primary">rpmF</name>
    <name evidence="6" type="ORF">IAC58_06490</name>
</gene>
<dbReference type="InterPro" id="IPR011332">
    <property type="entry name" value="Ribosomal_zn-bd"/>
</dbReference>
<reference evidence="6" key="1">
    <citation type="submission" date="2020-10" db="EMBL/GenBank/DDBJ databases">
        <authorList>
            <person name="Gilroy R."/>
        </authorList>
    </citation>
    <scope>NUCLEOTIDE SEQUENCE</scope>
    <source>
        <strain evidence="6">11159</strain>
    </source>
</reference>
<dbReference type="SUPFAM" id="SSF57829">
    <property type="entry name" value="Zn-binding ribosomal proteins"/>
    <property type="match status" value="1"/>
</dbReference>
<dbReference type="InterPro" id="IPR044957">
    <property type="entry name" value="Ribosomal_bL32_bact"/>
</dbReference>
<sequence>MAVPFRRTSKTTKRMRRTHFKLHATGLTTCSNCGATIKSHTVCPKCGYYDGKQVVKKD</sequence>
<dbReference type="Proteomes" id="UP000823613">
    <property type="component" value="Unassembled WGS sequence"/>
</dbReference>
<evidence type="ECO:0000256" key="4">
    <source>
        <dbReference type="ARBA" id="ARBA00035178"/>
    </source>
</evidence>
<evidence type="ECO:0000256" key="2">
    <source>
        <dbReference type="ARBA" id="ARBA00022980"/>
    </source>
</evidence>
<organism evidence="6 7">
    <name type="scientific">Candidatus Onthovivens merdipullorum</name>
    <dbReference type="NCBI Taxonomy" id="2840889"/>
    <lineage>
        <taxon>Bacteria</taxon>
        <taxon>Bacillati</taxon>
        <taxon>Bacillota</taxon>
        <taxon>Bacilli</taxon>
        <taxon>Bacillales</taxon>
        <taxon>Candidatus Onthovivens</taxon>
    </lineage>
</organism>
<dbReference type="GO" id="GO:0006412">
    <property type="term" value="P:translation"/>
    <property type="evidence" value="ECO:0007669"/>
    <property type="project" value="UniProtKB-UniRule"/>
</dbReference>
<dbReference type="PANTHER" id="PTHR35534">
    <property type="entry name" value="50S RIBOSOMAL PROTEIN L32"/>
    <property type="match status" value="1"/>
</dbReference>
<proteinExistence type="inferred from homology"/>
<dbReference type="InterPro" id="IPR002677">
    <property type="entry name" value="Ribosomal_bL32"/>
</dbReference>
<evidence type="ECO:0000313" key="6">
    <source>
        <dbReference type="EMBL" id="MBO8428171.1"/>
    </source>
</evidence>
<evidence type="ECO:0000313" key="7">
    <source>
        <dbReference type="Proteomes" id="UP000823613"/>
    </source>
</evidence>
<dbReference type="AlphaFoldDB" id="A0A9D9DJ53"/>
<accession>A0A9D9DJ53</accession>
<evidence type="ECO:0000256" key="5">
    <source>
        <dbReference type="HAMAP-Rule" id="MF_00340"/>
    </source>
</evidence>
<dbReference type="EMBL" id="JADIMY010000123">
    <property type="protein sequence ID" value="MBO8428171.1"/>
    <property type="molecule type" value="Genomic_DNA"/>
</dbReference>
<comment type="caution">
    <text evidence="6">The sequence shown here is derived from an EMBL/GenBank/DDBJ whole genome shotgun (WGS) entry which is preliminary data.</text>
</comment>
<dbReference type="HAMAP" id="MF_00340">
    <property type="entry name" value="Ribosomal_bL32"/>
    <property type="match status" value="1"/>
</dbReference>
<dbReference type="PANTHER" id="PTHR35534:SF2">
    <property type="entry name" value="LARGE RIBOSOMAL SUBUNIT PROTEIN BL32"/>
    <property type="match status" value="1"/>
</dbReference>
<name>A0A9D9DJ53_9BACL</name>
<keyword evidence="2 5" id="KW-0689">Ribosomal protein</keyword>
<comment type="similarity">
    <text evidence="1 5">Belongs to the bacterial ribosomal protein bL32 family.</text>
</comment>
<dbReference type="Pfam" id="PF01783">
    <property type="entry name" value="Ribosomal_L32p"/>
    <property type="match status" value="1"/>
</dbReference>
<keyword evidence="3 5" id="KW-0687">Ribonucleoprotein</keyword>
<dbReference type="NCBIfam" id="TIGR01031">
    <property type="entry name" value="rpmF_bact"/>
    <property type="match status" value="1"/>
</dbReference>
<dbReference type="GO" id="GO:0003735">
    <property type="term" value="F:structural constituent of ribosome"/>
    <property type="evidence" value="ECO:0007669"/>
    <property type="project" value="InterPro"/>
</dbReference>
<dbReference type="GO" id="GO:0015934">
    <property type="term" value="C:large ribosomal subunit"/>
    <property type="evidence" value="ECO:0007669"/>
    <property type="project" value="InterPro"/>
</dbReference>
<protein>
    <recommendedName>
        <fullName evidence="4 5">Large ribosomal subunit protein bL32</fullName>
    </recommendedName>
</protein>
<reference evidence="6" key="2">
    <citation type="journal article" date="2021" name="PeerJ">
        <title>Extensive microbial diversity within the chicken gut microbiome revealed by metagenomics and culture.</title>
        <authorList>
            <person name="Gilroy R."/>
            <person name="Ravi A."/>
            <person name="Getino M."/>
            <person name="Pursley I."/>
            <person name="Horton D.L."/>
            <person name="Alikhan N.F."/>
            <person name="Baker D."/>
            <person name="Gharbi K."/>
            <person name="Hall N."/>
            <person name="Watson M."/>
            <person name="Adriaenssens E.M."/>
            <person name="Foster-Nyarko E."/>
            <person name="Jarju S."/>
            <person name="Secka A."/>
            <person name="Antonio M."/>
            <person name="Oren A."/>
            <person name="Chaudhuri R.R."/>
            <person name="La Ragione R."/>
            <person name="Hildebrand F."/>
            <person name="Pallen M.J."/>
        </authorList>
    </citation>
    <scope>NUCLEOTIDE SEQUENCE</scope>
    <source>
        <strain evidence="6">11159</strain>
    </source>
</reference>